<dbReference type="PROSITE" id="PS51257">
    <property type="entry name" value="PROKAR_LIPOPROTEIN"/>
    <property type="match status" value="1"/>
</dbReference>
<evidence type="ECO:0000256" key="2">
    <source>
        <dbReference type="SAM" id="SignalP"/>
    </source>
</evidence>
<keyword evidence="4" id="KW-1185">Reference proteome</keyword>
<evidence type="ECO:0000256" key="1">
    <source>
        <dbReference type="SAM" id="MobiDB-lite"/>
    </source>
</evidence>
<evidence type="ECO:0000313" key="4">
    <source>
        <dbReference type="Proteomes" id="UP001500190"/>
    </source>
</evidence>
<keyword evidence="2" id="KW-0732">Signal</keyword>
<sequence length="269" mass="28158">MKFRAAVATAAAVPLALGLAACGHDKPDATGYKPSPVATTPAPAPATTKAADPVQPAPVAHLNRVTFLPAMNTALAKQKSWRITGTVTASGTTLMTISGMQSAKPAAASIVMSGAAFDGRTARMVAVGKALYLSLPGKTPAGKYVKITAADLAKSGLRSTLNGADPTNAYKQIAKAMKDAKYVRTQTVDGRKLDQYDVAVDTVTVLKLGGAKTIPKGLPKTLTYTLWMDSAHVIRRMTFDQLGIVLVMTMTDYNKPVHITPPPASKIVK</sequence>
<dbReference type="InterPro" id="IPR029046">
    <property type="entry name" value="LolA/LolB/LppX"/>
</dbReference>
<evidence type="ECO:0008006" key="5">
    <source>
        <dbReference type="Google" id="ProtNLM"/>
    </source>
</evidence>
<dbReference type="SUPFAM" id="SSF89392">
    <property type="entry name" value="Prokaryotic lipoproteins and lipoprotein localization factors"/>
    <property type="match status" value="1"/>
</dbReference>
<accession>A0ABN2E3N8</accession>
<dbReference type="RefSeq" id="WP_344194191.1">
    <property type="nucleotide sequence ID" value="NZ_BAAAND010000007.1"/>
</dbReference>
<feature type="compositionally biased region" description="Low complexity" evidence="1">
    <location>
        <begin position="34"/>
        <end position="53"/>
    </location>
</feature>
<dbReference type="Gene3D" id="2.50.20.20">
    <property type="match status" value="1"/>
</dbReference>
<reference evidence="3 4" key="1">
    <citation type="journal article" date="2019" name="Int. J. Syst. Evol. Microbiol.">
        <title>The Global Catalogue of Microorganisms (GCM) 10K type strain sequencing project: providing services to taxonomists for standard genome sequencing and annotation.</title>
        <authorList>
            <consortium name="The Broad Institute Genomics Platform"/>
            <consortium name="The Broad Institute Genome Sequencing Center for Infectious Disease"/>
            <person name="Wu L."/>
            <person name="Ma J."/>
        </authorList>
    </citation>
    <scope>NUCLEOTIDE SEQUENCE [LARGE SCALE GENOMIC DNA]</scope>
    <source>
        <strain evidence="3 4">JCM 14304</strain>
    </source>
</reference>
<feature type="chain" id="PRO_5046180231" description="Lipoprotein LprG" evidence="2">
    <location>
        <begin position="21"/>
        <end position="269"/>
    </location>
</feature>
<feature type="region of interest" description="Disordered" evidence="1">
    <location>
        <begin position="32"/>
        <end position="54"/>
    </location>
</feature>
<gene>
    <name evidence="3" type="ORF">GCM10009742_43870</name>
</gene>
<dbReference type="EMBL" id="BAAAND010000007">
    <property type="protein sequence ID" value="GAA1592328.1"/>
    <property type="molecule type" value="Genomic_DNA"/>
</dbReference>
<protein>
    <recommendedName>
        <fullName evidence="5">Lipoprotein LprG</fullName>
    </recommendedName>
</protein>
<dbReference type="Proteomes" id="UP001500190">
    <property type="component" value="Unassembled WGS sequence"/>
</dbReference>
<name>A0ABN2E3N8_9ACTN</name>
<feature type="signal peptide" evidence="2">
    <location>
        <begin position="1"/>
        <end position="20"/>
    </location>
</feature>
<proteinExistence type="predicted"/>
<comment type="caution">
    <text evidence="3">The sequence shown here is derived from an EMBL/GenBank/DDBJ whole genome shotgun (WGS) entry which is preliminary data.</text>
</comment>
<organism evidence="3 4">
    <name type="scientific">Kribbella karoonensis</name>
    <dbReference type="NCBI Taxonomy" id="324851"/>
    <lineage>
        <taxon>Bacteria</taxon>
        <taxon>Bacillati</taxon>
        <taxon>Actinomycetota</taxon>
        <taxon>Actinomycetes</taxon>
        <taxon>Propionibacteriales</taxon>
        <taxon>Kribbellaceae</taxon>
        <taxon>Kribbella</taxon>
    </lineage>
</organism>
<evidence type="ECO:0000313" key="3">
    <source>
        <dbReference type="EMBL" id="GAA1592328.1"/>
    </source>
</evidence>